<evidence type="ECO:0000313" key="2">
    <source>
        <dbReference type="EMBL" id="CAE4618760.1"/>
    </source>
</evidence>
<evidence type="ECO:0000313" key="1">
    <source>
        <dbReference type="EMBL" id="CAE4618757.1"/>
    </source>
</evidence>
<organism evidence="1">
    <name type="scientific">Alexandrium monilatum</name>
    <dbReference type="NCBI Taxonomy" id="311494"/>
    <lineage>
        <taxon>Eukaryota</taxon>
        <taxon>Sar</taxon>
        <taxon>Alveolata</taxon>
        <taxon>Dinophyceae</taxon>
        <taxon>Gonyaulacales</taxon>
        <taxon>Pyrocystaceae</taxon>
        <taxon>Alexandrium</taxon>
    </lineage>
</organism>
<dbReference type="SUPFAM" id="SSF52540">
    <property type="entry name" value="P-loop containing nucleoside triphosphate hydrolases"/>
    <property type="match status" value="1"/>
</dbReference>
<dbReference type="AlphaFoldDB" id="A0A6T1G835"/>
<dbReference type="Gene3D" id="3.40.50.300">
    <property type="entry name" value="P-loop containing nucleotide triphosphate hydrolases"/>
    <property type="match status" value="1"/>
</dbReference>
<reference evidence="1" key="1">
    <citation type="submission" date="2021-01" db="EMBL/GenBank/DDBJ databases">
        <authorList>
            <person name="Corre E."/>
            <person name="Pelletier E."/>
            <person name="Niang G."/>
            <person name="Scheremetjew M."/>
            <person name="Finn R."/>
            <person name="Kale V."/>
            <person name="Holt S."/>
            <person name="Cochrane G."/>
            <person name="Meng A."/>
            <person name="Brown T."/>
            <person name="Cohen L."/>
        </authorList>
    </citation>
    <scope>NUCLEOTIDE SEQUENCE</scope>
    <source>
        <strain evidence="1">CCMP3105</strain>
    </source>
</reference>
<sequence>MAGKTSVVRALRHGPGEGALAALDDRTLALERGSLWDELQLYDFGGQPEYYPWHRLFITPEALYLVFTEASLPLEQLKREVQEQLDHLLSAAGAVPVLLVLAKADLAEDPSALDDKAHELERSMRDWAASMCAYSAGGRPLRVPLVLGAHVVSASTGQGLPDLRRAMRSALLATDGHGARLFPRFKEKVPMAYERVRSLLRAVAYGEGVASALECEPAAGGLLRSGEPPSVCFLHFQTLLKALKQALEGAPEKVRAPFLLDGPETVLKDALSLLEGEGHILRTGAGAEGRVHLDPSWLVDAVRGLADHRLCARYGTELQERAMRDLAKTWERAEGGLSSPQYVELLQAYARTGVAAEALLRRLFEPAMRRYGLRLAELRQIFEELDLLFETGEDGACVVPVRLDDSPPGGFEEECELGADAAACQVVGAFGLGYLPPGFTQRLVVAMRREFGQYHRCFSLGGVVKKRADSETKVLFFWDLQRCKLTLRAQSEGDGREAHRDALHQRVDDMKKVVLRVAEQWAGVDLTFTQEPVVNYKEAARANEQVCARQRLRGQRVHGTFKSEDALEMMKAADAVQQAGGTFTWVHNAQGKASWFDTWRQKCRQASVIIVLFSKSYRGNFTEALKQEAKVIKDMYESKLAKLYVFDPKKHGSEAVQVNLQKGAAGMGDIGAWLGFLRRHGVN</sequence>
<accession>A0A6T1G835</accession>
<dbReference type="EMBL" id="HBNR01053402">
    <property type="protein sequence ID" value="CAE4618757.1"/>
    <property type="molecule type" value="Transcribed_RNA"/>
</dbReference>
<gene>
    <name evidence="1" type="ORF">AMON00008_LOCUS37480</name>
    <name evidence="2" type="ORF">AMON00008_LOCUS37481</name>
</gene>
<dbReference type="EMBL" id="HBNR01053403">
    <property type="protein sequence ID" value="CAE4618760.1"/>
    <property type="molecule type" value="Transcribed_RNA"/>
</dbReference>
<proteinExistence type="predicted"/>
<name>A0A6T1G835_9DINO</name>
<evidence type="ECO:0008006" key="3">
    <source>
        <dbReference type="Google" id="ProtNLM"/>
    </source>
</evidence>
<protein>
    <recommendedName>
        <fullName evidence="3">TIR domain-containing protein</fullName>
    </recommendedName>
</protein>
<dbReference type="InterPro" id="IPR027417">
    <property type="entry name" value="P-loop_NTPase"/>
</dbReference>